<evidence type="ECO:0000256" key="2">
    <source>
        <dbReference type="ARBA" id="ARBA00023004"/>
    </source>
</evidence>
<reference evidence="7 8" key="1">
    <citation type="submission" date="2019-03" db="EMBL/GenBank/DDBJ databases">
        <title>Genomic Encyclopedia of Type Strains, Phase IV (KMG-IV): sequencing the most valuable type-strain genomes for metagenomic binning, comparative biology and taxonomic classification.</title>
        <authorList>
            <person name="Goeker M."/>
        </authorList>
    </citation>
    <scope>NUCLEOTIDE SEQUENCE [LARGE SCALE GENOMIC DNA]</scope>
    <source>
        <strain evidence="7 8">DSM 103792</strain>
    </source>
</reference>
<dbReference type="InterPro" id="IPR011659">
    <property type="entry name" value="WD40"/>
</dbReference>
<dbReference type="EMBL" id="SNYM01000002">
    <property type="protein sequence ID" value="TDQ50452.1"/>
    <property type="molecule type" value="Genomic_DNA"/>
</dbReference>
<keyword evidence="3" id="KW-0349">Heme</keyword>
<evidence type="ECO:0000256" key="1">
    <source>
        <dbReference type="ARBA" id="ARBA00022723"/>
    </source>
</evidence>
<evidence type="ECO:0000259" key="6">
    <source>
        <dbReference type="PROSITE" id="PS51007"/>
    </source>
</evidence>
<feature type="signal peptide" evidence="5">
    <location>
        <begin position="1"/>
        <end position="25"/>
    </location>
</feature>
<accession>A0A4R6UTI2</accession>
<dbReference type="Pfam" id="PF07676">
    <property type="entry name" value="PD40"/>
    <property type="match status" value="1"/>
</dbReference>
<feature type="region of interest" description="Disordered" evidence="4">
    <location>
        <begin position="610"/>
        <end position="632"/>
    </location>
</feature>
<evidence type="ECO:0000313" key="8">
    <source>
        <dbReference type="Proteomes" id="UP000295375"/>
    </source>
</evidence>
<dbReference type="Proteomes" id="UP000295375">
    <property type="component" value="Unassembled WGS sequence"/>
</dbReference>
<organism evidence="7 8">
    <name type="scientific">Permianibacter aggregans</name>
    <dbReference type="NCBI Taxonomy" id="1510150"/>
    <lineage>
        <taxon>Bacteria</taxon>
        <taxon>Pseudomonadati</taxon>
        <taxon>Pseudomonadota</taxon>
        <taxon>Gammaproteobacteria</taxon>
        <taxon>Pseudomonadales</taxon>
        <taxon>Pseudomonadaceae</taxon>
        <taxon>Permianibacter</taxon>
    </lineage>
</organism>
<keyword evidence="2 3" id="KW-0408">Iron</keyword>
<evidence type="ECO:0000313" key="7">
    <source>
        <dbReference type="EMBL" id="TDQ50452.1"/>
    </source>
</evidence>
<dbReference type="GO" id="GO:0009055">
    <property type="term" value="F:electron transfer activity"/>
    <property type="evidence" value="ECO:0007669"/>
    <property type="project" value="InterPro"/>
</dbReference>
<gene>
    <name evidence="7" type="ORF">EV696_102133</name>
</gene>
<dbReference type="InterPro" id="IPR009056">
    <property type="entry name" value="Cyt_c-like_dom"/>
</dbReference>
<evidence type="ECO:0000256" key="4">
    <source>
        <dbReference type="SAM" id="MobiDB-lite"/>
    </source>
</evidence>
<evidence type="ECO:0000256" key="5">
    <source>
        <dbReference type="SAM" id="SignalP"/>
    </source>
</evidence>
<protein>
    <submittedName>
        <fullName evidence="7">WD40 repeat protein</fullName>
    </submittedName>
</protein>
<comment type="caution">
    <text evidence="7">The sequence shown here is derived from an EMBL/GenBank/DDBJ whole genome shotgun (WGS) entry which is preliminary data.</text>
</comment>
<dbReference type="PROSITE" id="PS51007">
    <property type="entry name" value="CYTC"/>
    <property type="match status" value="1"/>
</dbReference>
<keyword evidence="5" id="KW-0732">Signal</keyword>
<proteinExistence type="predicted"/>
<dbReference type="OrthoDB" id="221261at2"/>
<dbReference type="InterPro" id="IPR040698">
    <property type="entry name" value="HZS_alpha_mid"/>
</dbReference>
<dbReference type="InterPro" id="IPR011042">
    <property type="entry name" value="6-blade_b-propeller_TolB-like"/>
</dbReference>
<evidence type="ECO:0000256" key="3">
    <source>
        <dbReference type="PROSITE-ProRule" id="PRU00433"/>
    </source>
</evidence>
<dbReference type="GO" id="GO:0020037">
    <property type="term" value="F:heme binding"/>
    <property type="evidence" value="ECO:0007669"/>
    <property type="project" value="InterPro"/>
</dbReference>
<dbReference type="RefSeq" id="WP_133587625.1">
    <property type="nucleotide sequence ID" value="NZ_CP037953.1"/>
</dbReference>
<sequence>MATFLTSRIRLALACSAALMLSACGDGGFGSSGEQAPDPVAIDIPVVYIKRSIPLDEDGNMIVSDIREPVAFNGDVSAELFIRDRASPSATERSLTAGIFPDGELYDVRDVSVNAEGTKVLFAMRAPEIPNADDDEQPTWNIWEYDRTGDMVRRVIASDIVAEDGQDISPAYLADGRIVFASTRQRLAKAILLDEGKPQFSHLDEDRNVEAMSLHVMNPDGSEITQITFNQSHDMYPTLLDDGRIVFMRWDNTGNGRGIHFYTVNPDGSNLNLLYGLHSHLSGTDGAEIQFLKPKRLQDGRVASIIRPFQSELEGGDFIAIDHQNFIDIQTPIASMAGMAGPAQVSLAPAGVTTDGGPSLAGRYRDIEPMLDGTGRYLVSWSQCRLLENAGTPDQRIIPCTEELLADPDVVEAPPLFSLYLYDPNTKTQVPLFLPEEGVMVTDPVVLLPTTRPAFIPDGIPGVDLDANLVAEGVGVVHIKSVYDLDGVDITAAAGGITTVRDPAQTTAAQRPARFLRILKPVSMPDDDVYDFDNSAFGFSQAFGMQDILGYVPVEPDGSAMFKVPANVAFTIQVLDGEGKRINSFQRHNNLLQVKPGEVRQCNGCHTATSLAPHGRQDAEAPSINPGAPTTGVSFPNTEPALFADMGETMAQVWTRINGPRTPSLDIVFDDEWTDPNVRAKDPSFAWQFADLTTAAPTSAACLSDWNNLCRTTINYVAHIQPIWLYDRSVIDPITGDLISDDTCTSCHSRADANGAVQVPAGQIELVADQSAVNADFVVSFVELFRQDQALVNNNGVLIGDTIETRTPAIPDPNNPGQFLCNQGILDTVTNECVVTTPVNAPPPPMRVGSARNSTAFFNLFAAGGSHQGRLSDAELKLIAEWLDIGAQYYNNPFEAPED</sequence>
<feature type="domain" description="Cytochrome c" evidence="6">
    <location>
        <begin position="731"/>
        <end position="887"/>
    </location>
</feature>
<dbReference type="AlphaFoldDB" id="A0A4R6UTI2"/>
<feature type="chain" id="PRO_5020996892" evidence="5">
    <location>
        <begin position="26"/>
        <end position="899"/>
    </location>
</feature>
<dbReference type="Pfam" id="PF18582">
    <property type="entry name" value="HZS_alpha"/>
    <property type="match status" value="1"/>
</dbReference>
<dbReference type="SUPFAM" id="SSF82171">
    <property type="entry name" value="DPP6 N-terminal domain-like"/>
    <property type="match status" value="1"/>
</dbReference>
<dbReference type="GO" id="GO:0046872">
    <property type="term" value="F:metal ion binding"/>
    <property type="evidence" value="ECO:0007669"/>
    <property type="project" value="UniProtKB-KW"/>
</dbReference>
<dbReference type="Gene3D" id="2.120.10.30">
    <property type="entry name" value="TolB, C-terminal domain"/>
    <property type="match status" value="1"/>
</dbReference>
<keyword evidence="1 3" id="KW-0479">Metal-binding</keyword>
<name>A0A4R6UTI2_9GAMM</name>
<keyword evidence="8" id="KW-1185">Reference proteome</keyword>